<dbReference type="GO" id="GO:0016020">
    <property type="term" value="C:membrane"/>
    <property type="evidence" value="ECO:0007669"/>
    <property type="project" value="UniProtKB-SubCell"/>
</dbReference>
<keyword evidence="3 5" id="KW-1133">Transmembrane helix</keyword>
<dbReference type="Pfam" id="PF01061">
    <property type="entry name" value="ABC2_membrane"/>
    <property type="match status" value="1"/>
</dbReference>
<feature type="domain" description="ABC-2 type transporter transmembrane" evidence="6">
    <location>
        <begin position="5"/>
        <end position="160"/>
    </location>
</feature>
<dbReference type="InterPro" id="IPR013525">
    <property type="entry name" value="ABC2_TM"/>
</dbReference>
<dbReference type="STRING" id="1806994.A0A507C354"/>
<proteinExistence type="predicted"/>
<evidence type="ECO:0000313" key="8">
    <source>
        <dbReference type="Proteomes" id="UP000319731"/>
    </source>
</evidence>
<keyword evidence="2 5" id="KW-0812">Transmembrane</keyword>
<dbReference type="RefSeq" id="XP_031023601.1">
    <property type="nucleotide sequence ID" value="XM_031170463.1"/>
</dbReference>
<dbReference type="Proteomes" id="UP000319731">
    <property type="component" value="Unassembled WGS sequence"/>
</dbReference>
<gene>
    <name evidence="7" type="ORF">SmJEL517_g04535</name>
</gene>
<evidence type="ECO:0000256" key="1">
    <source>
        <dbReference type="ARBA" id="ARBA00004141"/>
    </source>
</evidence>
<reference evidence="7 8" key="1">
    <citation type="journal article" date="2019" name="Sci. Rep.">
        <title>Comparative genomics of chytrid fungi reveal insights into the obligate biotrophic and pathogenic lifestyle of Synchytrium endobioticum.</title>
        <authorList>
            <person name="van de Vossenberg B.T.L.H."/>
            <person name="Warris S."/>
            <person name="Nguyen H.D.T."/>
            <person name="van Gent-Pelzer M.P.E."/>
            <person name="Joly D.L."/>
            <person name="van de Geest H.C."/>
            <person name="Bonants P.J.M."/>
            <person name="Smith D.S."/>
            <person name="Levesque C.A."/>
            <person name="van der Lee T.A.J."/>
        </authorList>
    </citation>
    <scope>NUCLEOTIDE SEQUENCE [LARGE SCALE GENOMIC DNA]</scope>
    <source>
        <strain evidence="7 8">JEL517</strain>
    </source>
</reference>
<dbReference type="AlphaFoldDB" id="A0A507C354"/>
<evidence type="ECO:0000256" key="4">
    <source>
        <dbReference type="ARBA" id="ARBA00023136"/>
    </source>
</evidence>
<evidence type="ECO:0000259" key="6">
    <source>
        <dbReference type="Pfam" id="PF01061"/>
    </source>
</evidence>
<feature type="transmembrane region" description="Helical" evidence="5">
    <location>
        <begin position="36"/>
        <end position="58"/>
    </location>
</feature>
<feature type="transmembrane region" description="Helical" evidence="5">
    <location>
        <begin position="78"/>
        <end position="98"/>
    </location>
</feature>
<evidence type="ECO:0000256" key="3">
    <source>
        <dbReference type="ARBA" id="ARBA00022989"/>
    </source>
</evidence>
<keyword evidence="4 5" id="KW-0472">Membrane</keyword>
<dbReference type="GeneID" id="42005760"/>
<comment type="subcellular location">
    <subcellularLocation>
        <location evidence="1">Membrane</location>
        <topology evidence="1">Multi-pass membrane protein</topology>
    </subcellularLocation>
</comment>
<feature type="transmembrane region" description="Helical" evidence="5">
    <location>
        <begin position="110"/>
        <end position="130"/>
    </location>
</feature>
<comment type="caution">
    <text evidence="7">The sequence shown here is derived from an EMBL/GenBank/DDBJ whole genome shotgun (WGS) entry which is preliminary data.</text>
</comment>
<evidence type="ECO:0000256" key="2">
    <source>
        <dbReference type="ARBA" id="ARBA00022692"/>
    </source>
</evidence>
<sequence>MSSGRFIGGIVIALFFGGAFFGLGDNYKAYGSKDSSIFALSFFPPLFGVASISYWLSIRKLYYQEVSSGFYNPLFAHFANYLTEIVFMSLVITLVVFIQLPMANFHRENWVFIWGMAVLQVFACTGYNIMCTNLSPSIPYANAFFNLLYYYSLIFDAYYVTDTFLFNSCSSCQNFWAWLGYGRSLWLASVRKEYVGYSLTCTQAEKLPINLEGLTKTAIANATVTLSLQLASGNKTLLGLAATNPTLFSSTIASLSSNAAISSAIGGVMTQSLTLAAAGVAQDPTFVPFLNATLTGLGTQFAVATGATSAAALSGYETIAYLIYIIQTLSANVAGFGLPDNSVCPASSGTTYLIGIGGATINDIYGIPDSFFQGNLVMLAMLGFTVGYFALICINYRQR</sequence>
<keyword evidence="8" id="KW-1185">Reference proteome</keyword>
<name>A0A507C354_9FUNG</name>
<dbReference type="GO" id="GO:0140359">
    <property type="term" value="F:ABC-type transporter activity"/>
    <property type="evidence" value="ECO:0007669"/>
    <property type="project" value="InterPro"/>
</dbReference>
<evidence type="ECO:0000313" key="7">
    <source>
        <dbReference type="EMBL" id="TPX32376.1"/>
    </source>
</evidence>
<dbReference type="OrthoDB" id="10659986at2759"/>
<organism evidence="7 8">
    <name type="scientific">Synchytrium microbalum</name>
    <dbReference type="NCBI Taxonomy" id="1806994"/>
    <lineage>
        <taxon>Eukaryota</taxon>
        <taxon>Fungi</taxon>
        <taxon>Fungi incertae sedis</taxon>
        <taxon>Chytridiomycota</taxon>
        <taxon>Chytridiomycota incertae sedis</taxon>
        <taxon>Chytridiomycetes</taxon>
        <taxon>Synchytriales</taxon>
        <taxon>Synchytriaceae</taxon>
        <taxon>Synchytrium</taxon>
    </lineage>
</organism>
<protein>
    <recommendedName>
        <fullName evidence="6">ABC-2 type transporter transmembrane domain-containing protein</fullName>
    </recommendedName>
</protein>
<accession>A0A507C354</accession>
<feature type="transmembrane region" description="Helical" evidence="5">
    <location>
        <begin position="6"/>
        <end position="24"/>
    </location>
</feature>
<evidence type="ECO:0000256" key="5">
    <source>
        <dbReference type="SAM" id="Phobius"/>
    </source>
</evidence>
<dbReference type="EMBL" id="QEAO01000031">
    <property type="protein sequence ID" value="TPX32376.1"/>
    <property type="molecule type" value="Genomic_DNA"/>
</dbReference>
<feature type="transmembrane region" description="Helical" evidence="5">
    <location>
        <begin position="376"/>
        <end position="396"/>
    </location>
</feature>